<dbReference type="EMBL" id="MT993629">
    <property type="protein sequence ID" value="QOV05730.1"/>
    <property type="molecule type" value="Genomic_DNA"/>
</dbReference>
<protein>
    <submittedName>
        <fullName evidence="1">UpfB</fullName>
    </submittedName>
</protein>
<dbReference type="AlphaFoldDB" id="A0A7M2QNJ3"/>
<proteinExistence type="predicted"/>
<name>A0A7M2QNJ3_9ZZZZ</name>
<evidence type="ECO:0000313" key="1">
    <source>
        <dbReference type="EMBL" id="QOV05730.1"/>
    </source>
</evidence>
<organism evidence="1">
    <name type="scientific">feces metagenome</name>
    <dbReference type="NCBI Taxonomy" id="1861841"/>
    <lineage>
        <taxon>unclassified sequences</taxon>
        <taxon>metagenomes</taxon>
        <taxon>organismal metagenomes</taxon>
    </lineage>
</organism>
<sequence>MLEKEYQLAAYKNLAAAGGMKIPEAITTSTSCATAAKTLADQLAGLILATVFYPDTITSSVTTITTSAETLTAISQLADGHANLLKANADLSVLLQLNIGWDVYCRANALEASELPISQAIGDNATPAALLAAVSALDAAAVVAAMSAVNQVLNTGTGGDTGSGTGQPPPTLTQDRIDILKAASEGLTASVANLSAPRDALSALFNKASQSASVGMQAYNDAVGTALAEASANNFSTASAVAALVSESVLDELKKGAS</sequence>
<reference evidence="1" key="1">
    <citation type="submission" date="2020-09" db="EMBL/GenBank/DDBJ databases">
        <authorList>
            <person name="Eze J.U."/>
            <person name="Rahube T.O."/>
        </authorList>
    </citation>
    <scope>NUCLEOTIDE SEQUENCE</scope>
</reference>
<accession>A0A7M2QNJ3</accession>